<dbReference type="RefSeq" id="WP_342595706.1">
    <property type="nucleotide sequence ID" value="NZ_CP151919.1"/>
</dbReference>
<dbReference type="Proteomes" id="UP001453229">
    <property type="component" value="Chromosome"/>
</dbReference>
<dbReference type="Gene3D" id="3.60.21.10">
    <property type="match status" value="1"/>
</dbReference>
<evidence type="ECO:0000313" key="3">
    <source>
        <dbReference type="Proteomes" id="UP001453229"/>
    </source>
</evidence>
<reference evidence="2 3" key="1">
    <citation type="submission" date="2024-04" db="EMBL/GenBank/DDBJ databases">
        <title>Salinicola lusitanus LLJ914,a marine bacterium isolated from the Okinawa Trough.</title>
        <authorList>
            <person name="Li J."/>
        </authorList>
    </citation>
    <scope>NUCLEOTIDE SEQUENCE [LARGE SCALE GENOMIC DNA]</scope>
    <source>
        <strain evidence="2 3">LLJ914</strain>
    </source>
</reference>
<dbReference type="InterPro" id="IPR004843">
    <property type="entry name" value="Calcineurin-like_PHP"/>
</dbReference>
<organism evidence="2 3">
    <name type="scientific">Salinicola lusitanus</name>
    <dbReference type="NCBI Taxonomy" id="1949085"/>
    <lineage>
        <taxon>Bacteria</taxon>
        <taxon>Pseudomonadati</taxon>
        <taxon>Pseudomonadota</taxon>
        <taxon>Gammaproteobacteria</taxon>
        <taxon>Oceanospirillales</taxon>
        <taxon>Halomonadaceae</taxon>
        <taxon>Salinicola</taxon>
    </lineage>
</organism>
<dbReference type="SUPFAM" id="SSF56300">
    <property type="entry name" value="Metallo-dependent phosphatases"/>
    <property type="match status" value="1"/>
</dbReference>
<dbReference type="Pfam" id="PF00149">
    <property type="entry name" value="Metallophos"/>
    <property type="match status" value="1"/>
</dbReference>
<gene>
    <name evidence="2" type="ORF">AAGT95_04820</name>
</gene>
<keyword evidence="3" id="KW-1185">Reference proteome</keyword>
<evidence type="ECO:0000259" key="1">
    <source>
        <dbReference type="Pfam" id="PF00149"/>
    </source>
</evidence>
<evidence type="ECO:0000313" key="2">
    <source>
        <dbReference type="EMBL" id="XAD55296.1"/>
    </source>
</evidence>
<dbReference type="EMBL" id="CP151919">
    <property type="protein sequence ID" value="XAD55296.1"/>
    <property type="molecule type" value="Genomic_DNA"/>
</dbReference>
<dbReference type="InterPro" id="IPR051918">
    <property type="entry name" value="STPP_CPPED1"/>
</dbReference>
<dbReference type="PANTHER" id="PTHR43143:SF1">
    <property type="entry name" value="SERINE_THREONINE-PROTEIN PHOSPHATASE CPPED1"/>
    <property type="match status" value="1"/>
</dbReference>
<dbReference type="PANTHER" id="PTHR43143">
    <property type="entry name" value="METALLOPHOSPHOESTERASE, CALCINEURIN SUPERFAMILY"/>
    <property type="match status" value="1"/>
</dbReference>
<dbReference type="InterPro" id="IPR029052">
    <property type="entry name" value="Metallo-depent_PP-like"/>
</dbReference>
<sequence length="683" mass="74833">MNNDSRFLFRYVVVSDTHVRPSVIDDSSPWPVNARANARARYAVELINRAAPAFVLHLGDVVHPLPSLSSYEDAISEAKEILAGLDAPLHVIPGNHDIGDKPMPGLPAAPVDAESIEKFRANFGEDWQAFEHGGCRFVLLNVELLNSGLEREQVQKAWLEAELARPFAGRTFVFTHYPTHILAPDEPSNYDNLDEPARSWLMGLIAQANVSAVFSGHVHNFFHNRVGGTDFYVLPSTSFVRQDYAEFFRQAPAAELGRDDAAKLGFLVIDVFEDAVVVHTARTLGLELEARGAAAGSTAEHRAMRQIPPVGWRGNRLGVNLRHDWAEVVKLPFNGPMDEFLRKEARNDYTLFNLVDFGVRKVRVPLRDFDDPSYRERLELLCELGIEITAFQFGIPGEATLSLVERHAAQIATFEIIAPWQERHALLAAIAARRATLPIRLALACITSSADGDTVGSQFAHYVSYGFSESRWEEIADFSRTSDAAGLIDAFVFTVPVREGVIGAVERLGRRARELGIGVNVNVRLASEIPSEVIDDDALIAARVAEAVIAACAWRDQDLFIDTFNSLDRGYFPRTGLCDRLLNPTPAGEVYRNLGLVLQDDDIGIGAAGAGDTLALEAAGEKLILVGAPGRQGLPSSSGWLLLGDGCHCIDVPEGHAGPLLACRREWLETRAPMMLPRGLASS</sequence>
<feature type="domain" description="Calcineurin-like phosphoesterase" evidence="1">
    <location>
        <begin position="10"/>
        <end position="220"/>
    </location>
</feature>
<proteinExistence type="predicted"/>
<name>A0ABZ3CVQ3_9GAMM</name>
<accession>A0ABZ3CVQ3</accession>
<protein>
    <submittedName>
        <fullName evidence="2">Metallophosphoesterase</fullName>
    </submittedName>
</protein>